<evidence type="ECO:0000313" key="2">
    <source>
        <dbReference type="Proteomes" id="UP000255355"/>
    </source>
</evidence>
<dbReference type="OrthoDB" id="4557840at2"/>
<name>A0A370GNR7_9NOCA</name>
<dbReference type="EMBL" id="QQAZ01000020">
    <property type="protein sequence ID" value="RDI43583.1"/>
    <property type="molecule type" value="Genomic_DNA"/>
</dbReference>
<dbReference type="STRING" id="1210089.GCA_001613165_06075"/>
<gene>
    <name evidence="1" type="ORF">DFR68_12050</name>
</gene>
<dbReference type="Proteomes" id="UP000255355">
    <property type="component" value="Unassembled WGS sequence"/>
</dbReference>
<protein>
    <submittedName>
        <fullName evidence="1">Uncharacterized protein</fullName>
    </submittedName>
</protein>
<organism evidence="1 2">
    <name type="scientific">Nocardia mexicana</name>
    <dbReference type="NCBI Taxonomy" id="279262"/>
    <lineage>
        <taxon>Bacteria</taxon>
        <taxon>Bacillati</taxon>
        <taxon>Actinomycetota</taxon>
        <taxon>Actinomycetes</taxon>
        <taxon>Mycobacteriales</taxon>
        <taxon>Nocardiaceae</taxon>
        <taxon>Nocardia</taxon>
    </lineage>
</organism>
<dbReference type="RefSeq" id="WP_068027351.1">
    <property type="nucleotide sequence ID" value="NZ_QQAZ01000020.1"/>
</dbReference>
<keyword evidence="2" id="KW-1185">Reference proteome</keyword>
<accession>A0A370GNR7</accession>
<sequence>MVHKGAFRIRIRENVDQCGLDRLRTALGLRACGRLSDDWDAEFGSRTLADTGVGSTWLTLSRTDEQRWYLRVSYPEDRPPASADVADWRREVTDGIHQAGLTPEPDA</sequence>
<reference evidence="1 2" key="1">
    <citation type="submission" date="2018-07" db="EMBL/GenBank/DDBJ databases">
        <title>Genomic Encyclopedia of Type Strains, Phase IV (KMG-IV): sequencing the most valuable type-strain genomes for metagenomic binning, comparative biology and taxonomic classification.</title>
        <authorList>
            <person name="Goeker M."/>
        </authorList>
    </citation>
    <scope>NUCLEOTIDE SEQUENCE [LARGE SCALE GENOMIC DNA]</scope>
    <source>
        <strain evidence="1 2">DSM 44952</strain>
    </source>
</reference>
<proteinExistence type="predicted"/>
<evidence type="ECO:0000313" key="1">
    <source>
        <dbReference type="EMBL" id="RDI43583.1"/>
    </source>
</evidence>
<comment type="caution">
    <text evidence="1">The sequence shown here is derived from an EMBL/GenBank/DDBJ whole genome shotgun (WGS) entry which is preliminary data.</text>
</comment>
<dbReference type="AlphaFoldDB" id="A0A370GNR7"/>